<accession>A0A3N4JNY9</accession>
<dbReference type="AlphaFoldDB" id="A0A3N4JNY9"/>
<reference evidence="3 4" key="1">
    <citation type="journal article" date="2018" name="Nat. Ecol. Evol.">
        <title>Pezizomycetes genomes reveal the molecular basis of ectomycorrhizal truffle lifestyle.</title>
        <authorList>
            <person name="Murat C."/>
            <person name="Payen T."/>
            <person name="Noel B."/>
            <person name="Kuo A."/>
            <person name="Morin E."/>
            <person name="Chen J."/>
            <person name="Kohler A."/>
            <person name="Krizsan K."/>
            <person name="Balestrini R."/>
            <person name="Da Silva C."/>
            <person name="Montanini B."/>
            <person name="Hainaut M."/>
            <person name="Levati E."/>
            <person name="Barry K.W."/>
            <person name="Belfiori B."/>
            <person name="Cichocki N."/>
            <person name="Clum A."/>
            <person name="Dockter R.B."/>
            <person name="Fauchery L."/>
            <person name="Guy J."/>
            <person name="Iotti M."/>
            <person name="Le Tacon F."/>
            <person name="Lindquist E.A."/>
            <person name="Lipzen A."/>
            <person name="Malagnac F."/>
            <person name="Mello A."/>
            <person name="Molinier V."/>
            <person name="Miyauchi S."/>
            <person name="Poulain J."/>
            <person name="Riccioni C."/>
            <person name="Rubini A."/>
            <person name="Sitrit Y."/>
            <person name="Splivallo R."/>
            <person name="Traeger S."/>
            <person name="Wang M."/>
            <person name="Zifcakova L."/>
            <person name="Wipf D."/>
            <person name="Zambonelli A."/>
            <person name="Paolocci F."/>
            <person name="Nowrousian M."/>
            <person name="Ottonello S."/>
            <person name="Baldrian P."/>
            <person name="Spatafora J.W."/>
            <person name="Henrissat B."/>
            <person name="Nagy L.G."/>
            <person name="Aury J.M."/>
            <person name="Wincker P."/>
            <person name="Grigoriev I.V."/>
            <person name="Bonfante P."/>
            <person name="Martin F.M."/>
        </authorList>
    </citation>
    <scope>NUCLEOTIDE SEQUENCE [LARGE SCALE GENOMIC DNA]</scope>
    <source>
        <strain evidence="3 4">120613-1</strain>
    </source>
</reference>
<feature type="transmembrane region" description="Helical" evidence="2">
    <location>
        <begin position="112"/>
        <end position="129"/>
    </location>
</feature>
<name>A0A3N4JNY9_9PEZI</name>
<evidence type="ECO:0000256" key="1">
    <source>
        <dbReference type="SAM" id="MobiDB-lite"/>
    </source>
</evidence>
<keyword evidence="2" id="KW-1133">Transmembrane helix</keyword>
<organism evidence="3 4">
    <name type="scientific">Choiromyces venosus 120613-1</name>
    <dbReference type="NCBI Taxonomy" id="1336337"/>
    <lineage>
        <taxon>Eukaryota</taxon>
        <taxon>Fungi</taxon>
        <taxon>Dikarya</taxon>
        <taxon>Ascomycota</taxon>
        <taxon>Pezizomycotina</taxon>
        <taxon>Pezizomycetes</taxon>
        <taxon>Pezizales</taxon>
        <taxon>Tuberaceae</taxon>
        <taxon>Choiromyces</taxon>
    </lineage>
</organism>
<keyword evidence="4" id="KW-1185">Reference proteome</keyword>
<protein>
    <submittedName>
        <fullName evidence="3">Uncharacterized protein</fullName>
    </submittedName>
</protein>
<dbReference type="EMBL" id="ML120398">
    <property type="protein sequence ID" value="RPA98140.1"/>
    <property type="molecule type" value="Genomic_DNA"/>
</dbReference>
<gene>
    <name evidence="3" type="ORF">L873DRAFT_1054822</name>
</gene>
<keyword evidence="2" id="KW-0472">Membrane</keyword>
<evidence type="ECO:0000256" key="2">
    <source>
        <dbReference type="SAM" id="Phobius"/>
    </source>
</evidence>
<proteinExistence type="predicted"/>
<evidence type="ECO:0000313" key="4">
    <source>
        <dbReference type="Proteomes" id="UP000276215"/>
    </source>
</evidence>
<sequence>MYLYMSVFSVSLISFPSIITDKFIIAWYSLRFHCTEFLKSSRYSRKLSRNTQFIDVQAYYHQYCGFALLYGAIMPATKNLPLETGLPLFNKRDDPKNTEEQDINDIPPGEKLAIVIAALTLLVAMIPLFRCTRFHRWVSSFSLSSYVKKAFGITLPAPASPTTATRGSSPIPVAEILRPEPVSIHNHHTNAHRIRTLSNNFPHGHDRIPMEHDRAPRAEESLELTRPKPALTWPVQ</sequence>
<feature type="region of interest" description="Disordered" evidence="1">
    <location>
        <begin position="213"/>
        <end position="236"/>
    </location>
</feature>
<dbReference type="OrthoDB" id="5495785at2759"/>
<dbReference type="Proteomes" id="UP000276215">
    <property type="component" value="Unassembled WGS sequence"/>
</dbReference>
<feature type="compositionally biased region" description="Basic and acidic residues" evidence="1">
    <location>
        <begin position="213"/>
        <end position="226"/>
    </location>
</feature>
<feature type="transmembrane region" description="Helical" evidence="2">
    <location>
        <begin position="6"/>
        <end position="30"/>
    </location>
</feature>
<evidence type="ECO:0000313" key="3">
    <source>
        <dbReference type="EMBL" id="RPA98140.1"/>
    </source>
</evidence>
<keyword evidence="2" id="KW-0812">Transmembrane</keyword>